<evidence type="ECO:0000256" key="3">
    <source>
        <dbReference type="ARBA" id="ARBA00023274"/>
    </source>
</evidence>
<dbReference type="InterPro" id="IPR038579">
    <property type="entry name" value="Ribosomal_eS21_sf"/>
</dbReference>
<dbReference type="InterPro" id="IPR001931">
    <property type="entry name" value="Ribosomal_eS21"/>
</dbReference>
<dbReference type="EMBL" id="JARBJD010000007">
    <property type="protein sequence ID" value="KAK2963350.1"/>
    <property type="molecule type" value="Genomic_DNA"/>
</dbReference>
<keyword evidence="2 4" id="KW-0689">Ribosomal protein</keyword>
<organism evidence="5 6">
    <name type="scientific">Blattamonas nauphoetae</name>
    <dbReference type="NCBI Taxonomy" id="2049346"/>
    <lineage>
        <taxon>Eukaryota</taxon>
        <taxon>Metamonada</taxon>
        <taxon>Preaxostyla</taxon>
        <taxon>Oxymonadida</taxon>
        <taxon>Blattamonas</taxon>
    </lineage>
</organism>
<name>A0ABQ9YI76_9EUKA</name>
<accession>A0ABQ9YI76</accession>
<protein>
    <recommendedName>
        <fullName evidence="4">40S ribosomal protein S21</fullName>
    </recommendedName>
</protein>
<evidence type="ECO:0000256" key="4">
    <source>
        <dbReference type="PIRNR" id="PIRNR002148"/>
    </source>
</evidence>
<dbReference type="Pfam" id="PF01249">
    <property type="entry name" value="Ribosomal_S21e"/>
    <property type="match status" value="1"/>
</dbReference>
<evidence type="ECO:0000313" key="6">
    <source>
        <dbReference type="Proteomes" id="UP001281761"/>
    </source>
</evidence>
<proteinExistence type="inferred from homology"/>
<comment type="similarity">
    <text evidence="1 4">Belongs to the eukaryotic ribosomal protein eS21 family.</text>
</comment>
<reference evidence="5 6" key="1">
    <citation type="journal article" date="2022" name="bioRxiv">
        <title>Genomics of Preaxostyla Flagellates Illuminates Evolutionary Transitions and the Path Towards Mitochondrial Loss.</title>
        <authorList>
            <person name="Novak L.V.F."/>
            <person name="Treitli S.C."/>
            <person name="Pyrih J."/>
            <person name="Halakuc P."/>
            <person name="Pipaliya S.V."/>
            <person name="Vacek V."/>
            <person name="Brzon O."/>
            <person name="Soukal P."/>
            <person name="Eme L."/>
            <person name="Dacks J.B."/>
            <person name="Karnkowska A."/>
            <person name="Elias M."/>
            <person name="Hampl V."/>
        </authorList>
    </citation>
    <scope>NUCLEOTIDE SEQUENCE [LARGE SCALE GENOMIC DNA]</scope>
    <source>
        <strain evidence="5">NAU3</strain>
        <tissue evidence="5">Gut</tissue>
    </source>
</reference>
<evidence type="ECO:0000256" key="2">
    <source>
        <dbReference type="ARBA" id="ARBA00022980"/>
    </source>
</evidence>
<dbReference type="Proteomes" id="UP001281761">
    <property type="component" value="Unassembled WGS sequence"/>
</dbReference>
<evidence type="ECO:0000256" key="1">
    <source>
        <dbReference type="ARBA" id="ARBA00010228"/>
    </source>
</evidence>
<keyword evidence="6" id="KW-1185">Reference proteome</keyword>
<dbReference type="PIRSF" id="PIRSF002148">
    <property type="entry name" value="Ribosomal_S21e"/>
    <property type="match status" value="1"/>
</dbReference>
<dbReference type="PANTHER" id="PTHR10442">
    <property type="entry name" value="40S RIBOSOMAL PROTEIN S21"/>
    <property type="match status" value="1"/>
</dbReference>
<keyword evidence="3 4" id="KW-0687">Ribonucleoprotein</keyword>
<dbReference type="Gene3D" id="3.30.1230.20">
    <property type="match status" value="1"/>
</dbReference>
<sequence>MQNEKGETVELYIPRKCSATNRLIAADDHASVQLNVPELDANGVITKRFKTYAISGRVRARGESDSALIRLCTEDNLVKGLIQN</sequence>
<comment type="caution">
    <text evidence="5">The sequence shown here is derived from an EMBL/GenBank/DDBJ whole genome shotgun (WGS) entry which is preliminary data.</text>
</comment>
<dbReference type="PROSITE" id="PS00996">
    <property type="entry name" value="RIBOSOMAL_S21E"/>
    <property type="match status" value="1"/>
</dbReference>
<dbReference type="InterPro" id="IPR018279">
    <property type="entry name" value="Ribosomal_eS21_CS"/>
</dbReference>
<evidence type="ECO:0000313" key="5">
    <source>
        <dbReference type="EMBL" id="KAK2963350.1"/>
    </source>
</evidence>
<gene>
    <name evidence="5" type="ORF">BLNAU_1884</name>
</gene>
<dbReference type="GO" id="GO:0005840">
    <property type="term" value="C:ribosome"/>
    <property type="evidence" value="ECO:0007669"/>
    <property type="project" value="UniProtKB-KW"/>
</dbReference>